<reference evidence="19" key="1">
    <citation type="submission" date="2021-12" db="EMBL/GenBank/DDBJ databases">
        <authorList>
            <person name="King R."/>
        </authorList>
    </citation>
    <scope>NUCLEOTIDE SEQUENCE</scope>
</reference>
<evidence type="ECO:0000256" key="6">
    <source>
        <dbReference type="ARBA" id="ARBA00022679"/>
    </source>
</evidence>
<evidence type="ECO:0000256" key="5">
    <source>
        <dbReference type="ARBA" id="ARBA00022553"/>
    </source>
</evidence>
<dbReference type="InterPro" id="IPR016039">
    <property type="entry name" value="Thiolase-like"/>
</dbReference>
<feature type="active site" description="Proton donor; for dehydratase activity" evidence="16">
    <location>
        <position position="1016"/>
    </location>
</feature>
<evidence type="ECO:0000256" key="3">
    <source>
        <dbReference type="ARBA" id="ARBA00022450"/>
    </source>
</evidence>
<evidence type="ECO:0000256" key="13">
    <source>
        <dbReference type="ARBA" id="ARBA00023160"/>
    </source>
</evidence>
<dbReference type="GO" id="GO:0006633">
    <property type="term" value="P:fatty acid biosynthetic process"/>
    <property type="evidence" value="ECO:0007669"/>
    <property type="project" value="UniProtKB-KW"/>
</dbReference>
<evidence type="ECO:0000256" key="2">
    <source>
        <dbReference type="ARBA" id="ARBA00018769"/>
    </source>
</evidence>
<dbReference type="InterPro" id="IPR032821">
    <property type="entry name" value="PKS_assoc"/>
</dbReference>
<feature type="domain" description="PKS/mFAS DH" evidence="18">
    <location>
        <begin position="833"/>
        <end position="1106"/>
    </location>
</feature>
<dbReference type="SUPFAM" id="SSF53901">
    <property type="entry name" value="Thiolase-like"/>
    <property type="match status" value="1"/>
</dbReference>
<keyword evidence="3" id="KW-0596">Phosphopantetheine</keyword>
<dbReference type="InterPro" id="IPR014043">
    <property type="entry name" value="Acyl_transferase_dom"/>
</dbReference>
<evidence type="ECO:0000313" key="19">
    <source>
        <dbReference type="EMBL" id="CAH0560904.1"/>
    </source>
</evidence>
<dbReference type="Gene3D" id="3.40.366.10">
    <property type="entry name" value="Malonyl-Coenzyme A Acyl Carrier Protein, domain 2"/>
    <property type="match status" value="1"/>
</dbReference>
<evidence type="ECO:0000256" key="10">
    <source>
        <dbReference type="ARBA" id="ARBA00023002"/>
    </source>
</evidence>
<dbReference type="PANTHER" id="PTHR43775:SF7">
    <property type="entry name" value="FATTY ACID SYNTHASE"/>
    <property type="match status" value="1"/>
</dbReference>
<dbReference type="EC" id="2.3.1.85" evidence="1"/>
<dbReference type="InterPro" id="IPR016035">
    <property type="entry name" value="Acyl_Trfase/lysoPLipase"/>
</dbReference>
<dbReference type="Pfam" id="PF00698">
    <property type="entry name" value="Acyl_transf_1"/>
    <property type="match status" value="1"/>
</dbReference>
<dbReference type="PROSITE" id="PS52019">
    <property type="entry name" value="PKS_MFAS_DH"/>
    <property type="match status" value="1"/>
</dbReference>
<evidence type="ECO:0000256" key="1">
    <source>
        <dbReference type="ARBA" id="ARBA00012873"/>
    </source>
</evidence>
<dbReference type="SUPFAM" id="SSF51735">
    <property type="entry name" value="NAD(P)-binding Rossmann-fold domains"/>
    <property type="match status" value="1"/>
</dbReference>
<feature type="region of interest" description="C-terminal hotdog fold" evidence="16">
    <location>
        <begin position="966"/>
        <end position="1106"/>
    </location>
</feature>
<dbReference type="CDD" id="cd00833">
    <property type="entry name" value="PKS"/>
    <property type="match status" value="1"/>
</dbReference>
<dbReference type="SMART" id="SM00822">
    <property type="entry name" value="PKS_KR"/>
    <property type="match status" value="1"/>
</dbReference>
<evidence type="ECO:0000259" key="17">
    <source>
        <dbReference type="PROSITE" id="PS52004"/>
    </source>
</evidence>
<keyword evidence="14" id="KW-0511">Multifunctional enzyme</keyword>
<dbReference type="PANTHER" id="PTHR43775">
    <property type="entry name" value="FATTY ACID SYNTHASE"/>
    <property type="match status" value="1"/>
</dbReference>
<dbReference type="InterPro" id="IPR009081">
    <property type="entry name" value="PP-bd_ACP"/>
</dbReference>
<dbReference type="Gene3D" id="3.40.47.10">
    <property type="match status" value="1"/>
</dbReference>
<dbReference type="InterPro" id="IPR016036">
    <property type="entry name" value="Malonyl_transacylase_ACP-bd"/>
</dbReference>
<evidence type="ECO:0000259" key="18">
    <source>
        <dbReference type="PROSITE" id="PS52019"/>
    </source>
</evidence>
<evidence type="ECO:0000256" key="8">
    <source>
        <dbReference type="ARBA" id="ARBA00022832"/>
    </source>
</evidence>
<keyword evidence="6" id="KW-0808">Transferase</keyword>
<evidence type="ECO:0000256" key="15">
    <source>
        <dbReference type="ARBA" id="ARBA00044883"/>
    </source>
</evidence>
<dbReference type="InterPro" id="IPR018201">
    <property type="entry name" value="Ketoacyl_synth_AS"/>
</dbReference>
<dbReference type="InterPro" id="IPR036736">
    <property type="entry name" value="ACP-like_sf"/>
</dbReference>
<accession>A0A9P0BD54</accession>
<dbReference type="Pfam" id="PF02801">
    <property type="entry name" value="Ketoacyl-synt_C"/>
    <property type="match status" value="1"/>
</dbReference>
<feature type="domain" description="Ketosynthase family 3 (KS3)" evidence="17">
    <location>
        <begin position="4"/>
        <end position="405"/>
    </location>
</feature>
<dbReference type="OrthoDB" id="329835at2759"/>
<dbReference type="SMART" id="SM00825">
    <property type="entry name" value="PKS_KS"/>
    <property type="match status" value="1"/>
</dbReference>
<dbReference type="PROSITE" id="PS00606">
    <property type="entry name" value="KS3_1"/>
    <property type="match status" value="1"/>
</dbReference>
<dbReference type="EMBL" id="OV121138">
    <property type="protein sequence ID" value="CAH0560904.1"/>
    <property type="molecule type" value="Genomic_DNA"/>
</dbReference>
<dbReference type="Pfam" id="PF21089">
    <property type="entry name" value="PKS_DH_N"/>
    <property type="match status" value="1"/>
</dbReference>
<dbReference type="InterPro" id="IPR049391">
    <property type="entry name" value="FAS_pseudo-KR"/>
</dbReference>
<dbReference type="Pfam" id="PF08659">
    <property type="entry name" value="KR"/>
    <property type="match status" value="1"/>
</dbReference>
<keyword evidence="8" id="KW-0276">Fatty acid metabolism</keyword>
<dbReference type="InterPro" id="IPR014030">
    <property type="entry name" value="Ketoacyl_synth_N"/>
</dbReference>
<dbReference type="InterPro" id="IPR014031">
    <property type="entry name" value="Ketoacyl_synth_C"/>
</dbReference>
<feature type="active site" description="Proton acceptor; for dehydratase activity" evidence="16">
    <location>
        <position position="867"/>
    </location>
</feature>
<dbReference type="Proteomes" id="UP001154078">
    <property type="component" value="Chromosome 7"/>
</dbReference>
<dbReference type="InterPro" id="IPR049900">
    <property type="entry name" value="PKS_mFAS_DH"/>
</dbReference>
<keyword evidence="13" id="KW-0275">Fatty acid biosynthesis</keyword>
<dbReference type="GO" id="GO:0016491">
    <property type="term" value="F:oxidoreductase activity"/>
    <property type="evidence" value="ECO:0007669"/>
    <property type="project" value="UniProtKB-KW"/>
</dbReference>
<dbReference type="Pfam" id="PF21149">
    <property type="entry name" value="FAS_pseudo-KR"/>
    <property type="match status" value="1"/>
</dbReference>
<evidence type="ECO:0000256" key="16">
    <source>
        <dbReference type="PROSITE-ProRule" id="PRU01363"/>
    </source>
</evidence>
<dbReference type="SMART" id="SM00827">
    <property type="entry name" value="PKS_AT"/>
    <property type="match status" value="1"/>
</dbReference>
<keyword evidence="20" id="KW-1185">Reference proteome</keyword>
<organism evidence="19 20">
    <name type="scientific">Brassicogethes aeneus</name>
    <name type="common">Rape pollen beetle</name>
    <name type="synonym">Meligethes aeneus</name>
    <dbReference type="NCBI Taxonomy" id="1431903"/>
    <lineage>
        <taxon>Eukaryota</taxon>
        <taxon>Metazoa</taxon>
        <taxon>Ecdysozoa</taxon>
        <taxon>Arthropoda</taxon>
        <taxon>Hexapoda</taxon>
        <taxon>Insecta</taxon>
        <taxon>Pterygota</taxon>
        <taxon>Neoptera</taxon>
        <taxon>Endopterygota</taxon>
        <taxon>Coleoptera</taxon>
        <taxon>Polyphaga</taxon>
        <taxon>Cucujiformia</taxon>
        <taxon>Nitidulidae</taxon>
        <taxon>Meligethinae</taxon>
        <taxon>Brassicogethes</taxon>
    </lineage>
</organism>
<keyword evidence="11" id="KW-0520">NAD</keyword>
<dbReference type="GO" id="GO:0016787">
    <property type="term" value="F:hydrolase activity"/>
    <property type="evidence" value="ECO:0007669"/>
    <property type="project" value="UniProtKB-KW"/>
</dbReference>
<evidence type="ECO:0000256" key="11">
    <source>
        <dbReference type="ARBA" id="ARBA00023027"/>
    </source>
</evidence>
<gene>
    <name evidence="19" type="ORF">MELIAE_LOCUS10572</name>
</gene>
<dbReference type="Gene3D" id="3.30.70.3290">
    <property type="match status" value="1"/>
</dbReference>
<keyword evidence="12" id="KW-0443">Lipid metabolism</keyword>
<evidence type="ECO:0000256" key="12">
    <source>
        <dbReference type="ARBA" id="ARBA00023098"/>
    </source>
</evidence>
<proteinExistence type="predicted"/>
<comment type="catalytic activity">
    <reaction evidence="15">
        <text>acetyl-CoA + n malonyl-CoA + 2n NADPH + 2n H(+) = a long-chain fatty acid + (n+1) CoA + n CO2 + 2n NADP(+).</text>
        <dbReference type="EC" id="2.3.1.85"/>
    </reaction>
</comment>
<name>A0A9P0BD54_BRAAE</name>
<evidence type="ECO:0000256" key="14">
    <source>
        <dbReference type="ARBA" id="ARBA00023268"/>
    </source>
</evidence>
<dbReference type="GO" id="GO:0004312">
    <property type="term" value="F:fatty acid synthase activity"/>
    <property type="evidence" value="ECO:0007669"/>
    <property type="project" value="UniProtKB-EC"/>
</dbReference>
<dbReference type="PROSITE" id="PS52004">
    <property type="entry name" value="KS3_2"/>
    <property type="match status" value="1"/>
</dbReference>
<sequence>MGSKIEIAISGVSGRFPQCCNIEEFKTALLENKVLLTENHDRWPTDLLGTPSTLGIVNDFDKFDAIFFAVPPKQAESCDPRTRKLLEVVYECIVDSGHSINEVKGSNTGLFLGVMQSYFEQPEDRSCIGVFNRSIALMANQISYTFDLKGTSYALDTGCSSAIYGIDQAVNYIRSGVMDSAIICSAQTHLLPYESAEFAQVPGILSSKNKCQPFDKNRSGYVKSEAVVSIFLKKSKDCRRIYATIQGIGTNVDGYKDDGLMHPSSDMQYSLLKSVYERYNVNPNDVFYMENHGTGTFIGDQVECRALQKFFCEKRSTPLHIGSVKSNVGHPEAASGLVGLVKLIVAIQSGFIPATVNIEEIADDIDGIKSGQLQVVRENLPYENGLLALNSFGYGGANAHLILKPHLRRNISLPINPSIVHVSGRTEESVRILLYKILENKSDPAFISLINQVFKKPIKNHDYRGFQVLSDTESRQISHFNLEKRPIWFCYSGMGSQWPGMAKDIIQIPIFRSTVEKCALALKPFNIDLVAIILNGTEETFNNCINCFVSVVAVSVGLTETLRSFGITPDGIFGHSLGEIVCAYADNLITAEEAILIAYARGYSTFKAETSPGLMAAIGMTLESLKNVLPKEIEVAAINSTDNITIAGPEKNIKEFVEKVSSKGIFARIVNTGNIAFHSSYVNKAGEILLGELKNIIKEPKLRSPKWLSTSVPKDEWGSEKDKYNSADYHCNNYLSPVLLKQVLDCVPKNAIIIEIAPRGLLQAILRRYLTPEITNISLLSNLQTDNMDFFLSSLGKVYLAGGNPDFSMIQTEHNYPVGINTASISPLIKWNHQITWALPKYRSKKTFGHVITIDLSKNENKYLLDHIVDGIGLFPAAGYAALVWEAFAFMHGKLKEDFAVEINNLKILNGIVLTENDVLKFVVNIFKNTGEFEILEKNKKVSSGYISMLRNEEFIQASSVKSDEDAFMARDEFYKMLKIRGYGHLNKFQGVMQYNFTSAHCGKILWLEKWIAFLDAIVTYLVIFQKDDFYIPNSIKDIIINPVLHKKLINENTLLTVNYNNYFNSANCGGVEIKQCSGKNVNKKNKVTPLLKSYTFTPYELPDVTEFEAITYVLQTVVENNLKSSKICIGDFNYFNDHEVVKSAIHPRYLPNLLFNFVDDITAQSLKNIQLLFHKEFCRQSMEHLHNIGTFLSKKSFIFTNIKTKEEECYLAKLNYIIVSRYLIKDEEYVLIRQKQETNKNTKKIITIHDNSFSWWDEFKAAIIDSKTLVYLVTSYCNSGIVGLFNSIREEYCCQNIRIYYIKDTNTEDFSLNSRFYEERINMDLTVNIYKNCTWGSYRFKNIEDINLKNVKYAALSKEKQQLLWREESSFNRSEQDEVLVLFAFIHKWQLQTIRTTNLALEYAGVDKNGSKIMGICPKGALKSYVDKHALLSWGIPESWDLSVASSMPLALAMTFYGLFICGHLVENNSILIYFENNYYTFSAIKFALKVTRNIYVCIEKDEDVNSFVNIFPKLRDNIILTNKKVILDEQIIKQTKGKGLDIIFNKVFGENTLLINRVTKFGKIIKINYENDLRERKNDLIINLEDLLNDKNLEYIHKEIQLIINTDFVNPEMQSRSEITHKNLNSYFQNNKEEHSVIVKVNEGQNHLVKAIAKTFFNSNKVYIVIGGLGGFALEMVDWMIKKGAQKIVINSRSHVKDGYQAAYLKQWAKKGATIILDTNNAASIEGGEALMITSNKLGDIGGIFNLALALEDDLSFKLTEEQFYSVVAPKLYVCENLDKISRIKCPNLDFFVVFSSMVSSLGNAGQANYAFANSAVEMLCENRKQQNLPAMAIQWGPIGDVGRVANSTKKILNASHQSIQSCLLTLDDLLQKSETIVSSSVYEIKDYTEERDPITTVLDSIGTLFGFKSTACVDMNSSLINLGMDSIMSFEIRNILMAEFNIDFSSSDLKNMSFSKIKNLQRKMSRRISRYM</sequence>
<dbReference type="GO" id="GO:0004315">
    <property type="term" value="F:3-oxoacyl-[acyl-carrier-protein] synthase activity"/>
    <property type="evidence" value="ECO:0007669"/>
    <property type="project" value="InterPro"/>
</dbReference>
<dbReference type="SUPFAM" id="SSF47336">
    <property type="entry name" value="ACP-like"/>
    <property type="match status" value="1"/>
</dbReference>
<keyword evidence="7" id="KW-0378">Hydrolase</keyword>
<keyword evidence="10" id="KW-0560">Oxidoreductase</keyword>
<evidence type="ECO:0000256" key="4">
    <source>
        <dbReference type="ARBA" id="ARBA00022516"/>
    </source>
</evidence>
<dbReference type="InterPro" id="IPR057326">
    <property type="entry name" value="KR_dom"/>
</dbReference>
<evidence type="ECO:0000256" key="7">
    <source>
        <dbReference type="ARBA" id="ARBA00022801"/>
    </source>
</evidence>
<dbReference type="Pfam" id="PF00550">
    <property type="entry name" value="PP-binding"/>
    <property type="match status" value="1"/>
</dbReference>
<keyword evidence="9" id="KW-0521">NADP</keyword>
<dbReference type="Pfam" id="PF16197">
    <property type="entry name" value="KAsynt_C_assoc"/>
    <property type="match status" value="1"/>
</dbReference>
<dbReference type="InterPro" id="IPR049552">
    <property type="entry name" value="PKS_DH_N"/>
</dbReference>
<keyword evidence="4" id="KW-0444">Lipid biosynthesis</keyword>
<dbReference type="Pfam" id="PF00109">
    <property type="entry name" value="ketoacyl-synt"/>
    <property type="match status" value="1"/>
</dbReference>
<dbReference type="InterPro" id="IPR001227">
    <property type="entry name" value="Ac_transferase_dom_sf"/>
</dbReference>
<keyword evidence="5" id="KW-0597">Phosphoprotein</keyword>
<dbReference type="InterPro" id="IPR020841">
    <property type="entry name" value="PKS_Beta-ketoAc_synthase_dom"/>
</dbReference>
<dbReference type="InterPro" id="IPR036291">
    <property type="entry name" value="NAD(P)-bd_dom_sf"/>
</dbReference>
<dbReference type="InterPro" id="IPR042104">
    <property type="entry name" value="PKS_dehydratase_sf"/>
</dbReference>
<feature type="region of interest" description="N-terminal hotdog fold" evidence="16">
    <location>
        <begin position="833"/>
        <end position="956"/>
    </location>
</feature>
<evidence type="ECO:0000313" key="20">
    <source>
        <dbReference type="Proteomes" id="UP001154078"/>
    </source>
</evidence>
<dbReference type="SUPFAM" id="SSF55048">
    <property type="entry name" value="Probable ACP-binding domain of malonyl-CoA ACP transacylase"/>
    <property type="match status" value="1"/>
</dbReference>
<dbReference type="SUPFAM" id="SSF52151">
    <property type="entry name" value="FabD/lysophospholipase-like"/>
    <property type="match status" value="1"/>
</dbReference>
<dbReference type="InterPro" id="IPR050091">
    <property type="entry name" value="PKS_NRPS_Biosynth_Enz"/>
</dbReference>
<evidence type="ECO:0000256" key="9">
    <source>
        <dbReference type="ARBA" id="ARBA00022857"/>
    </source>
</evidence>
<dbReference type="Gene3D" id="3.40.50.720">
    <property type="entry name" value="NAD(P)-binding Rossmann-like Domain"/>
    <property type="match status" value="1"/>
</dbReference>
<dbReference type="Gene3D" id="1.10.1200.10">
    <property type="entry name" value="ACP-like"/>
    <property type="match status" value="1"/>
</dbReference>
<dbReference type="InterPro" id="IPR013968">
    <property type="entry name" value="PKS_KR"/>
</dbReference>
<dbReference type="Gene3D" id="3.10.129.110">
    <property type="entry name" value="Polyketide synthase dehydratase"/>
    <property type="match status" value="1"/>
</dbReference>
<dbReference type="Gene3D" id="3.90.180.10">
    <property type="entry name" value="Medium-chain alcohol dehydrogenases, catalytic domain"/>
    <property type="match status" value="1"/>
</dbReference>
<protein>
    <recommendedName>
        <fullName evidence="2">Fatty acid synthase</fullName>
        <ecNumber evidence="1">2.3.1.85</ecNumber>
    </recommendedName>
</protein>